<dbReference type="PANTHER" id="PTHR42852">
    <property type="entry name" value="THIOL:DISULFIDE INTERCHANGE PROTEIN DSBE"/>
    <property type="match status" value="1"/>
</dbReference>
<gene>
    <name evidence="4" type="ORF">H1164_06575</name>
</gene>
<dbReference type="Proteomes" id="UP000530514">
    <property type="component" value="Unassembled WGS sequence"/>
</dbReference>
<dbReference type="PROSITE" id="PS51352">
    <property type="entry name" value="THIOREDOXIN_2"/>
    <property type="match status" value="1"/>
</dbReference>
<dbReference type="EMBL" id="JACEIP010000007">
    <property type="protein sequence ID" value="MBA4542569.1"/>
    <property type="molecule type" value="Genomic_DNA"/>
</dbReference>
<feature type="domain" description="Thioredoxin" evidence="3">
    <location>
        <begin position="44"/>
        <end position="188"/>
    </location>
</feature>
<dbReference type="RefSeq" id="WP_033100219.1">
    <property type="nucleotide sequence ID" value="NZ_JACEIP010000007.1"/>
</dbReference>
<dbReference type="OrthoDB" id="25753at2"/>
<comment type="caution">
    <text evidence="4">The sequence shown here is derived from an EMBL/GenBank/DDBJ whole genome shotgun (WGS) entry which is preliminary data.</text>
</comment>
<dbReference type="GO" id="GO:0016491">
    <property type="term" value="F:oxidoreductase activity"/>
    <property type="evidence" value="ECO:0007669"/>
    <property type="project" value="InterPro"/>
</dbReference>
<evidence type="ECO:0000256" key="2">
    <source>
        <dbReference type="ARBA" id="ARBA00022748"/>
    </source>
</evidence>
<reference evidence="4 5" key="1">
    <citation type="submission" date="2020-07" db="EMBL/GenBank/DDBJ databases">
        <authorList>
            <person name="Feng H."/>
        </authorList>
    </citation>
    <scope>NUCLEOTIDE SEQUENCE [LARGE SCALE GENOMIC DNA]</scope>
    <source>
        <strain evidence="5">s-11</strain>
    </source>
</reference>
<dbReference type="GO" id="GO:0030313">
    <property type="term" value="C:cell envelope"/>
    <property type="evidence" value="ECO:0007669"/>
    <property type="project" value="UniProtKB-SubCell"/>
</dbReference>
<comment type="subcellular location">
    <subcellularLocation>
        <location evidence="1">Cell envelope</location>
    </subcellularLocation>
</comment>
<organism evidence="4 5">
    <name type="scientific">Thermoactinomyces daqus</name>
    <dbReference type="NCBI Taxonomy" id="1329516"/>
    <lineage>
        <taxon>Bacteria</taxon>
        <taxon>Bacillati</taxon>
        <taxon>Bacillota</taxon>
        <taxon>Bacilli</taxon>
        <taxon>Bacillales</taxon>
        <taxon>Thermoactinomycetaceae</taxon>
        <taxon>Thermoactinomyces</taxon>
    </lineage>
</organism>
<dbReference type="SUPFAM" id="SSF52833">
    <property type="entry name" value="Thioredoxin-like"/>
    <property type="match status" value="1"/>
</dbReference>
<name>A0A7W1X9K3_9BACL</name>
<evidence type="ECO:0000259" key="3">
    <source>
        <dbReference type="PROSITE" id="PS51352"/>
    </source>
</evidence>
<evidence type="ECO:0000256" key="1">
    <source>
        <dbReference type="ARBA" id="ARBA00004196"/>
    </source>
</evidence>
<keyword evidence="2" id="KW-0201">Cytochrome c-type biogenesis</keyword>
<dbReference type="GO" id="GO:0017004">
    <property type="term" value="P:cytochrome complex assembly"/>
    <property type="evidence" value="ECO:0007669"/>
    <property type="project" value="UniProtKB-KW"/>
</dbReference>
<accession>A0A7W1X9K3</accession>
<dbReference type="InterPro" id="IPR013740">
    <property type="entry name" value="Redoxin"/>
</dbReference>
<sequence length="188" mass="21139">MKWRNVVVLLLIVVAVAGTFWFYSAKGQDEAALQVVHCQGEPQPEEGYCAPNFKLATLDGRSVELAQNGGKPTVVNFWTTWCGYCKQEMPYFQKAFNSYKDRVNFIMVNLTAMERKPEEVSSFVKQNHFTFPVAMDPAKNGQTVGIDQYHLFGVPATFIVGKDGKILHKFVGGMKEQALFSMIDELAK</sequence>
<evidence type="ECO:0000313" key="4">
    <source>
        <dbReference type="EMBL" id="MBA4542569.1"/>
    </source>
</evidence>
<dbReference type="PROSITE" id="PS00194">
    <property type="entry name" value="THIOREDOXIN_1"/>
    <property type="match status" value="1"/>
</dbReference>
<dbReference type="PANTHER" id="PTHR42852:SF13">
    <property type="entry name" value="PROTEIN DIPZ"/>
    <property type="match status" value="1"/>
</dbReference>
<dbReference type="InterPro" id="IPR036249">
    <property type="entry name" value="Thioredoxin-like_sf"/>
</dbReference>
<dbReference type="InterPro" id="IPR017937">
    <property type="entry name" value="Thioredoxin_CS"/>
</dbReference>
<proteinExistence type="predicted"/>
<dbReference type="Gene3D" id="3.40.30.10">
    <property type="entry name" value="Glutaredoxin"/>
    <property type="match status" value="1"/>
</dbReference>
<dbReference type="AlphaFoldDB" id="A0A7W1X9K3"/>
<keyword evidence="5" id="KW-1185">Reference proteome</keyword>
<protein>
    <submittedName>
        <fullName evidence="4">TlpA family protein disulfide reductase</fullName>
    </submittedName>
</protein>
<dbReference type="InterPro" id="IPR050553">
    <property type="entry name" value="Thioredoxin_ResA/DsbE_sf"/>
</dbReference>
<dbReference type="InterPro" id="IPR013766">
    <property type="entry name" value="Thioredoxin_domain"/>
</dbReference>
<dbReference type="Pfam" id="PF08534">
    <property type="entry name" value="Redoxin"/>
    <property type="match status" value="1"/>
</dbReference>
<evidence type="ECO:0000313" key="5">
    <source>
        <dbReference type="Proteomes" id="UP000530514"/>
    </source>
</evidence>
<dbReference type="CDD" id="cd02966">
    <property type="entry name" value="TlpA_like_family"/>
    <property type="match status" value="1"/>
</dbReference>